<evidence type="ECO:0008006" key="3">
    <source>
        <dbReference type="Google" id="ProtNLM"/>
    </source>
</evidence>
<dbReference type="InterPro" id="IPR029044">
    <property type="entry name" value="Nucleotide-diphossugar_trans"/>
</dbReference>
<dbReference type="RefSeq" id="WP_145397181.1">
    <property type="nucleotide sequence ID" value="NZ_VLKU01000004.1"/>
</dbReference>
<sequence length="238" mass="26796">MIRAHLATFPPRRRILRKVVDAILPQVDHLFVVLNDYDGVPGYLTKDPKITAIIPDRDVKDAGKFWFTPAPDDIVFTIDDDIGFPPDYVARTIAHAEALGWEGNVFGYHGNAWHSAKGWENYLFHQPLDSVRGVSLIGTGTLCARGDAIAPLSAIEPYAGACDIGHGLWIRQQGILPWVLPREEAWLTNDLPHNLWKSSLFVTVHRPKASENLKLLRKFAFDWPHANQNFDDYRPAAV</sequence>
<evidence type="ECO:0000313" key="2">
    <source>
        <dbReference type="Proteomes" id="UP000316225"/>
    </source>
</evidence>
<name>A0A562NSC8_9RHOB</name>
<gene>
    <name evidence="1" type="ORF">IQ24_01479</name>
</gene>
<reference evidence="1 2" key="1">
    <citation type="journal article" date="2015" name="Stand. Genomic Sci.">
        <title>Genomic Encyclopedia of Bacterial and Archaeal Type Strains, Phase III: the genomes of soil and plant-associated and newly described type strains.</title>
        <authorList>
            <person name="Whitman W.B."/>
            <person name="Woyke T."/>
            <person name="Klenk H.P."/>
            <person name="Zhou Y."/>
            <person name="Lilburn T.G."/>
            <person name="Beck B.J."/>
            <person name="De Vos P."/>
            <person name="Vandamme P."/>
            <person name="Eisen J.A."/>
            <person name="Garrity G."/>
            <person name="Hugenholtz P."/>
            <person name="Kyrpides N.C."/>
        </authorList>
    </citation>
    <scope>NUCLEOTIDE SEQUENCE [LARGE SCALE GENOMIC DNA]</scope>
    <source>
        <strain evidence="1 2">CGMCC 1.5364</strain>
    </source>
</reference>
<dbReference type="OrthoDB" id="9802649at2"/>
<evidence type="ECO:0000313" key="1">
    <source>
        <dbReference type="EMBL" id="TWI34970.1"/>
    </source>
</evidence>
<accession>A0A562NSC8</accession>
<dbReference type="EMBL" id="VLKU01000004">
    <property type="protein sequence ID" value="TWI34970.1"/>
    <property type="molecule type" value="Genomic_DNA"/>
</dbReference>
<dbReference type="Proteomes" id="UP000316225">
    <property type="component" value="Unassembled WGS sequence"/>
</dbReference>
<protein>
    <recommendedName>
        <fullName evidence="3">Glycosyl transferase family 2</fullName>
    </recommendedName>
</protein>
<dbReference type="SUPFAM" id="SSF53448">
    <property type="entry name" value="Nucleotide-diphospho-sugar transferases"/>
    <property type="match status" value="1"/>
</dbReference>
<organism evidence="1 2">
    <name type="scientific">Paracoccus sulfuroxidans</name>
    <dbReference type="NCBI Taxonomy" id="384678"/>
    <lineage>
        <taxon>Bacteria</taxon>
        <taxon>Pseudomonadati</taxon>
        <taxon>Pseudomonadota</taxon>
        <taxon>Alphaproteobacteria</taxon>
        <taxon>Rhodobacterales</taxon>
        <taxon>Paracoccaceae</taxon>
        <taxon>Paracoccus</taxon>
    </lineage>
</organism>
<dbReference type="AlphaFoldDB" id="A0A562NSC8"/>
<keyword evidence="2" id="KW-1185">Reference proteome</keyword>
<comment type="caution">
    <text evidence="1">The sequence shown here is derived from an EMBL/GenBank/DDBJ whole genome shotgun (WGS) entry which is preliminary data.</text>
</comment>
<proteinExistence type="predicted"/>